<organism evidence="1 2">
    <name type="scientific">Sinomonas humi</name>
    <dbReference type="NCBI Taxonomy" id="1338436"/>
    <lineage>
        <taxon>Bacteria</taxon>
        <taxon>Bacillati</taxon>
        <taxon>Actinomycetota</taxon>
        <taxon>Actinomycetes</taxon>
        <taxon>Micrococcales</taxon>
        <taxon>Micrococcaceae</taxon>
        <taxon>Sinomonas</taxon>
    </lineage>
</organism>
<dbReference type="OrthoDB" id="4950938at2"/>
<dbReference type="Proteomes" id="UP000030982">
    <property type="component" value="Unassembled WGS sequence"/>
</dbReference>
<evidence type="ECO:0000313" key="2">
    <source>
        <dbReference type="Proteomes" id="UP000030982"/>
    </source>
</evidence>
<protein>
    <submittedName>
        <fullName evidence="1">Uncharacterized protein</fullName>
    </submittedName>
</protein>
<dbReference type="RefSeq" id="WP_043120820.1">
    <property type="nucleotide sequence ID" value="NZ_JTDL01000079.1"/>
</dbReference>
<name>A0A0B2AL47_9MICC</name>
<proteinExistence type="predicted"/>
<dbReference type="EMBL" id="JTDL01000079">
    <property type="protein sequence ID" value="KHL04380.1"/>
    <property type="molecule type" value="Genomic_DNA"/>
</dbReference>
<gene>
    <name evidence="1" type="ORF">LK10_05625</name>
</gene>
<reference evidence="1 2" key="1">
    <citation type="submission" date="2014-09" db="EMBL/GenBank/DDBJ databases">
        <title>Genome sequence of Sinomonas sp. MUSC 117.</title>
        <authorList>
            <person name="Lee L.-H."/>
        </authorList>
    </citation>
    <scope>NUCLEOTIDE SEQUENCE [LARGE SCALE GENOMIC DNA]</scope>
    <source>
        <strain evidence="1 2">MUSC 117</strain>
    </source>
</reference>
<comment type="caution">
    <text evidence="1">The sequence shown here is derived from an EMBL/GenBank/DDBJ whole genome shotgun (WGS) entry which is preliminary data.</text>
</comment>
<sequence>MKFAAGLRPLRPGREKWAPTKGAHIQLRQWGQVLRDGVIEDVMPDRAGFWLGADGADSRLFVHLNYDDIEVWVPEGIGRSQRRVA</sequence>
<evidence type="ECO:0000313" key="1">
    <source>
        <dbReference type="EMBL" id="KHL04380.1"/>
    </source>
</evidence>
<keyword evidence="2" id="KW-1185">Reference proteome</keyword>
<dbReference type="AlphaFoldDB" id="A0A0B2AL47"/>
<accession>A0A0B2AL47</accession>